<organism evidence="5 6">
    <name type="scientific">Providencia alcalifaciens</name>
    <dbReference type="NCBI Taxonomy" id="126385"/>
    <lineage>
        <taxon>Bacteria</taxon>
        <taxon>Pseudomonadati</taxon>
        <taxon>Pseudomonadota</taxon>
        <taxon>Gammaproteobacteria</taxon>
        <taxon>Enterobacterales</taxon>
        <taxon>Morganellaceae</taxon>
        <taxon>Providencia</taxon>
    </lineage>
</organism>
<dbReference type="Gene3D" id="1.10.10.10">
    <property type="entry name" value="Winged helix-like DNA-binding domain superfamily/Winged helix DNA-binding domain"/>
    <property type="match status" value="1"/>
</dbReference>
<dbReference type="GO" id="GO:0003677">
    <property type="term" value="F:DNA binding"/>
    <property type="evidence" value="ECO:0007669"/>
    <property type="project" value="UniProtKB-KW"/>
</dbReference>
<evidence type="ECO:0000313" key="6">
    <source>
        <dbReference type="Proteomes" id="UP000295055"/>
    </source>
</evidence>
<dbReference type="OrthoDB" id="9807069at2"/>
<dbReference type="InterPro" id="IPR036390">
    <property type="entry name" value="WH_DNA-bd_sf"/>
</dbReference>
<dbReference type="AlphaFoldDB" id="A0A4R3NQS7"/>
<evidence type="ECO:0000313" key="5">
    <source>
        <dbReference type="EMBL" id="TCT38064.1"/>
    </source>
</evidence>
<evidence type="ECO:0000256" key="3">
    <source>
        <dbReference type="ARBA" id="ARBA00023163"/>
    </source>
</evidence>
<gene>
    <name evidence="5" type="ORF">EC835_10148</name>
</gene>
<dbReference type="InterPro" id="IPR036388">
    <property type="entry name" value="WH-like_DNA-bd_sf"/>
</dbReference>
<feature type="domain" description="HTH hxlR-type" evidence="4">
    <location>
        <begin position="23"/>
        <end position="121"/>
    </location>
</feature>
<dbReference type="PROSITE" id="PS51118">
    <property type="entry name" value="HTH_HXLR"/>
    <property type="match status" value="1"/>
</dbReference>
<proteinExistence type="predicted"/>
<dbReference type="InterPro" id="IPR002577">
    <property type="entry name" value="HTH_HxlR"/>
</dbReference>
<name>A0A4R3NQS7_9GAMM</name>
<evidence type="ECO:0000259" key="4">
    <source>
        <dbReference type="PROSITE" id="PS51118"/>
    </source>
</evidence>
<evidence type="ECO:0000256" key="1">
    <source>
        <dbReference type="ARBA" id="ARBA00023015"/>
    </source>
</evidence>
<accession>A0A4R3NQS7</accession>
<dbReference type="Pfam" id="PF01638">
    <property type="entry name" value="HxlR"/>
    <property type="match status" value="1"/>
</dbReference>
<dbReference type="EMBL" id="SMAS01000001">
    <property type="protein sequence ID" value="TCT38064.1"/>
    <property type="molecule type" value="Genomic_DNA"/>
</dbReference>
<sequence length="134" mass="15361">MAYTIQMDTIKKRRYTNYTYDGCPVEASLELMGGKGKGVILYHLQGKTLRFNEIKRKLVFITPRMLTKQLRELESDGLITRHVYPEVPPKVEYSMTPAGESLSTVINALQEWGEKYGIPLLNMQEQDVNTEESS</sequence>
<dbReference type="PANTHER" id="PTHR33204">
    <property type="entry name" value="TRANSCRIPTIONAL REGULATOR, MARR FAMILY"/>
    <property type="match status" value="1"/>
</dbReference>
<keyword evidence="2" id="KW-0238">DNA-binding</keyword>
<comment type="caution">
    <text evidence="5">The sequence shown here is derived from an EMBL/GenBank/DDBJ whole genome shotgun (WGS) entry which is preliminary data.</text>
</comment>
<reference evidence="5 6" key="1">
    <citation type="submission" date="2019-03" db="EMBL/GenBank/DDBJ databases">
        <title>Genomic analyses of the natural microbiome of Caenorhabditis elegans.</title>
        <authorList>
            <person name="Samuel B."/>
        </authorList>
    </citation>
    <scope>NUCLEOTIDE SEQUENCE [LARGE SCALE GENOMIC DNA]</scope>
    <source>
        <strain evidence="5 6">JUb102</strain>
    </source>
</reference>
<dbReference type="Proteomes" id="UP000295055">
    <property type="component" value="Unassembled WGS sequence"/>
</dbReference>
<dbReference type="PANTHER" id="PTHR33204:SF29">
    <property type="entry name" value="TRANSCRIPTIONAL REGULATOR"/>
    <property type="match status" value="1"/>
</dbReference>
<protein>
    <submittedName>
        <fullName evidence="5">HxlR family transcriptional regulator</fullName>
    </submittedName>
</protein>
<keyword evidence="3" id="KW-0804">Transcription</keyword>
<dbReference type="SUPFAM" id="SSF46785">
    <property type="entry name" value="Winged helix' DNA-binding domain"/>
    <property type="match status" value="1"/>
</dbReference>
<evidence type="ECO:0000256" key="2">
    <source>
        <dbReference type="ARBA" id="ARBA00023125"/>
    </source>
</evidence>
<keyword evidence="1" id="KW-0805">Transcription regulation</keyword>